<organism evidence="1 2">
    <name type="scientific">Prevotella vespertina</name>
    <dbReference type="NCBI Taxonomy" id="2608404"/>
    <lineage>
        <taxon>Bacteria</taxon>
        <taxon>Pseudomonadati</taxon>
        <taxon>Bacteroidota</taxon>
        <taxon>Bacteroidia</taxon>
        <taxon>Bacteroidales</taxon>
        <taxon>Prevotellaceae</taxon>
        <taxon>Prevotella</taxon>
    </lineage>
</organism>
<dbReference type="EMBL" id="VVIQ01000013">
    <property type="protein sequence ID" value="MUL28688.1"/>
    <property type="molecule type" value="Genomic_DNA"/>
</dbReference>
<evidence type="ECO:0000313" key="2">
    <source>
        <dbReference type="Proteomes" id="UP000482295"/>
    </source>
</evidence>
<comment type="caution">
    <text evidence="1">The sequence shown here is derived from an EMBL/GenBank/DDBJ whole genome shotgun (WGS) entry which is preliminary data.</text>
</comment>
<dbReference type="PROSITE" id="PS51257">
    <property type="entry name" value="PROKAR_LIPOPROTEIN"/>
    <property type="match status" value="1"/>
</dbReference>
<gene>
    <name evidence="1" type="ORF">F0475_10340</name>
</gene>
<dbReference type="RefSeq" id="WP_155716548.1">
    <property type="nucleotide sequence ID" value="NZ_VVIQ01000013.1"/>
</dbReference>
<protein>
    <submittedName>
        <fullName evidence="1">Uncharacterized protein</fullName>
    </submittedName>
</protein>
<proteinExistence type="predicted"/>
<name>A0A7C9HF66_9BACT</name>
<keyword evidence="2" id="KW-1185">Reference proteome</keyword>
<dbReference type="AlphaFoldDB" id="A0A7C9HF66"/>
<accession>A0A7C9HF66</accession>
<sequence length="563" mass="61502">MLYNLKSTITKIGFGAVIALLVGCNNNVENDAASNQKAKVGIEIIESGYDNLAPASRAVSSNSDNQKSVVDFNDCGASTELVPDQSSKEPATRAITGNTHYTIRFYEGSTRVGELKGRMNGSTFTPDAGTSNQLFLMRGKTYTFVCFNDDVVANGESLEVSLDKAATARIGRQTVTTGTTWAQETVKIISKHAGVRVRTQIQAQKHTVKDFKAKFLSNSTNIPNKVSYNPVTGVYTTLSTAALAASENNSPNSTEARYTASGYGKNFSYTSTAPFHYLLPGTDAKNLKMDISEGQIFWKNMEGSINSLVSAGKVLEANGTYTIAVKIKPYFTYLFSDGTTGLLHKNPGKTPVGVVVDPVNHLAAAIEEVGNGTKYKLAETLYDHKLLSSHDISNDGGIGVSTASRYYREFSTSGYDETWNASYAGADVLPADKVRGESDNFPAFKAAATFHPTAVLTGTLATKKWFLPSQRDYFHAYDLLGFADRVCDIGQLSYAYDWYGYLFESAFTAVGGVSFVGITEDRFYWTSTSHYGGSRFEARPGYVGTYTNYPWFKYKVRSFVQYD</sequence>
<reference evidence="1 2" key="1">
    <citation type="submission" date="2019-09" db="EMBL/GenBank/DDBJ databases">
        <title>Prevotella A2879 sp. nov., isolated from an abscess of a patient.</title>
        <authorList>
            <person name="Buhl M."/>
            <person name="Oberhettinger P."/>
        </authorList>
    </citation>
    <scope>NUCLEOTIDE SEQUENCE [LARGE SCALE GENOMIC DNA]</scope>
    <source>
        <strain evidence="1 2">A2879</strain>
    </source>
</reference>
<evidence type="ECO:0000313" key="1">
    <source>
        <dbReference type="EMBL" id="MUL28688.1"/>
    </source>
</evidence>
<dbReference type="Proteomes" id="UP000482295">
    <property type="component" value="Unassembled WGS sequence"/>
</dbReference>